<evidence type="ECO:0000256" key="4">
    <source>
        <dbReference type="ARBA" id="ARBA00025472"/>
    </source>
</evidence>
<dbReference type="GO" id="GO:0003677">
    <property type="term" value="F:DNA binding"/>
    <property type="evidence" value="ECO:0007669"/>
    <property type="project" value="UniProtKB-KW"/>
</dbReference>
<dbReference type="InterPro" id="IPR003115">
    <property type="entry name" value="ParB_N"/>
</dbReference>
<organism evidence="6 7">
    <name type="scientific">Parasutterella excrementihominis</name>
    <dbReference type="NCBI Taxonomy" id="487175"/>
    <lineage>
        <taxon>Bacteria</taxon>
        <taxon>Pseudomonadati</taxon>
        <taxon>Pseudomonadota</taxon>
        <taxon>Betaproteobacteria</taxon>
        <taxon>Burkholderiales</taxon>
        <taxon>Sutterellaceae</taxon>
        <taxon>Parasutterella</taxon>
    </lineage>
</organism>
<dbReference type="Pfam" id="PF02195">
    <property type="entry name" value="ParB_N"/>
    <property type="match status" value="1"/>
</dbReference>
<dbReference type="InterPro" id="IPR050336">
    <property type="entry name" value="Chromosome_partition/occlusion"/>
</dbReference>
<dbReference type="InterPro" id="IPR041468">
    <property type="entry name" value="HTH_ParB/Spo0J"/>
</dbReference>
<dbReference type="InterPro" id="IPR036086">
    <property type="entry name" value="ParB/Sulfiredoxin_sf"/>
</dbReference>
<evidence type="ECO:0000256" key="2">
    <source>
        <dbReference type="ARBA" id="ARBA00022829"/>
    </source>
</evidence>
<sequence>MRVEVVVRKGLGKNMDSVFSMKNVADVIDNPKVPEPKSSLPLSALKPGKFQPRNDVENSGLAELAQSIKQNGILNPIVVRKLSSDKYEILAGERRYQAAKIAGLKKVPVTILDVSDKQAMIVGLVENLQRKDLNALETAEGIQRLIEEFKYSHEGVAEAIGRSRPMISNLLRLLGLPEAVKTMLRAGEIEMGHARALLSLPEEQQVWLAQQIKEKGLSVRQTEEYVARYKERENTSENPHKTVQKSSEFTKFEDELSKILNTDVKLVSNSKGRGNLQISFKNEKEFAAILELLRSLNNK</sequence>
<evidence type="ECO:0000256" key="1">
    <source>
        <dbReference type="ARBA" id="ARBA00006295"/>
    </source>
</evidence>
<dbReference type="PANTHER" id="PTHR33375">
    <property type="entry name" value="CHROMOSOME-PARTITIONING PROTEIN PARB-RELATED"/>
    <property type="match status" value="1"/>
</dbReference>
<dbReference type="InterPro" id="IPR004437">
    <property type="entry name" value="ParB/RepB/Spo0J"/>
</dbReference>
<dbReference type="FunFam" id="1.10.10.2830:FF:000001">
    <property type="entry name" value="Chromosome partitioning protein ParB"/>
    <property type="match status" value="1"/>
</dbReference>
<dbReference type="AlphaFoldDB" id="A0A6I3RZ67"/>
<dbReference type="NCBIfam" id="TIGR00180">
    <property type="entry name" value="parB_part"/>
    <property type="match status" value="1"/>
</dbReference>
<dbReference type="GO" id="GO:0045881">
    <property type="term" value="P:positive regulation of sporulation resulting in formation of a cellular spore"/>
    <property type="evidence" value="ECO:0007669"/>
    <property type="project" value="TreeGrafter"/>
</dbReference>
<dbReference type="SUPFAM" id="SSF109709">
    <property type="entry name" value="KorB DNA-binding domain-like"/>
    <property type="match status" value="1"/>
</dbReference>
<keyword evidence="2" id="KW-0159">Chromosome partition</keyword>
<dbReference type="Gene3D" id="1.10.10.2830">
    <property type="match status" value="1"/>
</dbReference>
<evidence type="ECO:0000256" key="3">
    <source>
        <dbReference type="ARBA" id="ARBA00023125"/>
    </source>
</evidence>
<dbReference type="Pfam" id="PF23552">
    <property type="entry name" value="ParB_C"/>
    <property type="match status" value="1"/>
</dbReference>
<reference evidence="6 7" key="1">
    <citation type="journal article" date="2019" name="Nat. Med.">
        <title>A library of human gut bacterial isolates paired with longitudinal multiomics data enables mechanistic microbiome research.</title>
        <authorList>
            <person name="Poyet M."/>
            <person name="Groussin M."/>
            <person name="Gibbons S.M."/>
            <person name="Avila-Pacheco J."/>
            <person name="Jiang X."/>
            <person name="Kearney S.M."/>
            <person name="Perrotta A.R."/>
            <person name="Berdy B."/>
            <person name="Zhao S."/>
            <person name="Lieberman T.D."/>
            <person name="Swanson P.K."/>
            <person name="Smith M."/>
            <person name="Roesemann S."/>
            <person name="Alexander J.E."/>
            <person name="Rich S.A."/>
            <person name="Livny J."/>
            <person name="Vlamakis H."/>
            <person name="Clish C."/>
            <person name="Bullock K."/>
            <person name="Deik A."/>
            <person name="Scott J."/>
            <person name="Pierce K.A."/>
            <person name="Xavier R.J."/>
            <person name="Alm E.J."/>
        </authorList>
    </citation>
    <scope>NUCLEOTIDE SEQUENCE [LARGE SCALE GENOMIC DNA]</scope>
    <source>
        <strain evidence="6 7">BIOML-A2</strain>
    </source>
</reference>
<gene>
    <name evidence="6" type="ORF">GMD42_07510</name>
</gene>
<dbReference type="Pfam" id="PF17762">
    <property type="entry name" value="HTH_ParB"/>
    <property type="match status" value="1"/>
</dbReference>
<dbReference type="InterPro" id="IPR057240">
    <property type="entry name" value="ParB_dimer_C"/>
</dbReference>
<name>A0A6I3RZ67_9BURK</name>
<dbReference type="Proteomes" id="UP000462362">
    <property type="component" value="Unassembled WGS sequence"/>
</dbReference>
<dbReference type="EMBL" id="WNCL01000019">
    <property type="protein sequence ID" value="MTU43471.1"/>
    <property type="molecule type" value="Genomic_DNA"/>
</dbReference>
<feature type="domain" description="ParB-like N-terminal" evidence="5">
    <location>
        <begin position="38"/>
        <end position="128"/>
    </location>
</feature>
<dbReference type="SMART" id="SM00470">
    <property type="entry name" value="ParB"/>
    <property type="match status" value="1"/>
</dbReference>
<evidence type="ECO:0000259" key="5">
    <source>
        <dbReference type="SMART" id="SM00470"/>
    </source>
</evidence>
<keyword evidence="3" id="KW-0238">DNA-binding</keyword>
<dbReference type="SUPFAM" id="SSF110849">
    <property type="entry name" value="ParB/Sulfiredoxin"/>
    <property type="match status" value="1"/>
</dbReference>
<dbReference type="GO" id="GO:0007059">
    <property type="term" value="P:chromosome segregation"/>
    <property type="evidence" value="ECO:0007669"/>
    <property type="project" value="UniProtKB-KW"/>
</dbReference>
<dbReference type="Gene3D" id="3.90.1530.30">
    <property type="match status" value="1"/>
</dbReference>
<evidence type="ECO:0000313" key="7">
    <source>
        <dbReference type="Proteomes" id="UP000462362"/>
    </source>
</evidence>
<proteinExistence type="inferred from homology"/>
<evidence type="ECO:0000313" key="6">
    <source>
        <dbReference type="EMBL" id="MTU43471.1"/>
    </source>
</evidence>
<comment type="caution">
    <text evidence="6">The sequence shown here is derived from an EMBL/GenBank/DDBJ whole genome shotgun (WGS) entry which is preliminary data.</text>
</comment>
<comment type="similarity">
    <text evidence="1">Belongs to the ParB family.</text>
</comment>
<dbReference type="PANTHER" id="PTHR33375:SF1">
    <property type="entry name" value="CHROMOSOME-PARTITIONING PROTEIN PARB-RELATED"/>
    <property type="match status" value="1"/>
</dbReference>
<protein>
    <submittedName>
        <fullName evidence="6">ParB/RepB/Spo0J family partition protein</fullName>
    </submittedName>
</protein>
<accession>A0A6I3RZ67</accession>
<dbReference type="FunFam" id="3.90.1530.30:FF:000001">
    <property type="entry name" value="Chromosome partitioning protein ParB"/>
    <property type="match status" value="1"/>
</dbReference>
<dbReference type="CDD" id="cd16393">
    <property type="entry name" value="SPO0J_N"/>
    <property type="match status" value="1"/>
</dbReference>
<dbReference type="GO" id="GO:0005694">
    <property type="term" value="C:chromosome"/>
    <property type="evidence" value="ECO:0007669"/>
    <property type="project" value="TreeGrafter"/>
</dbReference>
<comment type="function">
    <text evidence="4">Involved in chromosome partition. Localize to both poles of the predivisional cell following completion of DNA replication. Binds to the DNA origin of replication.</text>
</comment>